<evidence type="ECO:0000313" key="16">
    <source>
        <dbReference type="Proteomes" id="UP001279410"/>
    </source>
</evidence>
<dbReference type="InterPro" id="IPR029052">
    <property type="entry name" value="Metallo-depent_PP-like"/>
</dbReference>
<dbReference type="FunFam" id="3.60.21.10:FF:000035">
    <property type="entry name" value="Lariat debranching enzyme"/>
    <property type="match status" value="1"/>
</dbReference>
<dbReference type="SMART" id="SM01124">
    <property type="entry name" value="DBR1"/>
    <property type="match status" value="1"/>
</dbReference>
<dbReference type="PANTHER" id="PTHR12849">
    <property type="entry name" value="RNA LARIAT DEBRANCHING ENZYME"/>
    <property type="match status" value="1"/>
</dbReference>
<evidence type="ECO:0000256" key="13">
    <source>
        <dbReference type="SAM" id="MobiDB-lite"/>
    </source>
</evidence>
<evidence type="ECO:0000259" key="14">
    <source>
        <dbReference type="SMART" id="SM01124"/>
    </source>
</evidence>
<evidence type="ECO:0000256" key="10">
    <source>
        <dbReference type="ARBA" id="ARBA00023004"/>
    </source>
</evidence>
<dbReference type="InterPro" id="IPR007708">
    <property type="entry name" value="DBR1_C"/>
</dbReference>
<evidence type="ECO:0000256" key="3">
    <source>
        <dbReference type="ARBA" id="ARBA00001954"/>
    </source>
</evidence>
<keyword evidence="11" id="KW-0464">Manganese</keyword>
<comment type="cofactor">
    <cofactor evidence="3">
        <name>Fe(2+)</name>
        <dbReference type="ChEBI" id="CHEBI:29033"/>
    </cofactor>
</comment>
<dbReference type="CDD" id="cd00844">
    <property type="entry name" value="MPP_Dbr1_N"/>
    <property type="match status" value="1"/>
</dbReference>
<dbReference type="AlphaFoldDB" id="A0AAD3RGV1"/>
<evidence type="ECO:0000256" key="2">
    <source>
        <dbReference type="ARBA" id="ARBA00001947"/>
    </source>
</evidence>
<dbReference type="Pfam" id="PF00149">
    <property type="entry name" value="Metallophos"/>
    <property type="match status" value="1"/>
</dbReference>
<protein>
    <submittedName>
        <fullName evidence="15">Lariat debranching enzyme</fullName>
    </submittedName>
</protein>
<keyword evidence="16" id="KW-1185">Reference proteome</keyword>
<dbReference type="Pfam" id="PF05011">
    <property type="entry name" value="DBR1"/>
    <property type="match status" value="1"/>
</dbReference>
<dbReference type="GO" id="GO:0005634">
    <property type="term" value="C:nucleus"/>
    <property type="evidence" value="ECO:0007669"/>
    <property type="project" value="UniProtKB-SubCell"/>
</dbReference>
<evidence type="ECO:0000256" key="1">
    <source>
        <dbReference type="ARBA" id="ARBA00001936"/>
    </source>
</evidence>
<keyword evidence="6" id="KW-0507">mRNA processing</keyword>
<feature type="compositionally biased region" description="Acidic residues" evidence="13">
    <location>
        <begin position="458"/>
        <end position="478"/>
    </location>
</feature>
<dbReference type="PANTHER" id="PTHR12849:SF0">
    <property type="entry name" value="LARIAT DEBRANCHING ENZYME"/>
    <property type="match status" value="1"/>
</dbReference>
<evidence type="ECO:0000256" key="5">
    <source>
        <dbReference type="ARBA" id="ARBA00006045"/>
    </source>
</evidence>
<comment type="subcellular location">
    <subcellularLocation>
        <location evidence="4">Nucleus</location>
    </subcellularLocation>
</comment>
<dbReference type="Proteomes" id="UP001279410">
    <property type="component" value="Unassembled WGS sequence"/>
</dbReference>
<reference evidence="15" key="1">
    <citation type="submission" date="2022-08" db="EMBL/GenBank/DDBJ databases">
        <title>Genome sequencing of akame (Lates japonicus).</title>
        <authorList>
            <person name="Hashiguchi Y."/>
            <person name="Takahashi H."/>
        </authorList>
    </citation>
    <scope>NUCLEOTIDE SEQUENCE</scope>
    <source>
        <strain evidence="15">Kochi</strain>
    </source>
</reference>
<keyword evidence="12" id="KW-0539">Nucleus</keyword>
<keyword evidence="9" id="KW-0862">Zinc</keyword>
<name>A0AAD3RGV1_LATJO</name>
<comment type="caution">
    <text evidence="15">The sequence shown here is derived from an EMBL/GenBank/DDBJ whole genome shotgun (WGS) entry which is preliminary data.</text>
</comment>
<feature type="region of interest" description="Disordered" evidence="13">
    <location>
        <begin position="365"/>
        <end position="388"/>
    </location>
</feature>
<dbReference type="InterPro" id="IPR004843">
    <property type="entry name" value="Calcineurin-like_PHP"/>
</dbReference>
<dbReference type="GO" id="GO:0046872">
    <property type="term" value="F:metal ion binding"/>
    <property type="evidence" value="ECO:0007669"/>
    <property type="project" value="UniProtKB-KW"/>
</dbReference>
<keyword evidence="7" id="KW-0479">Metal-binding</keyword>
<keyword evidence="8" id="KW-0378">Hydrolase</keyword>
<evidence type="ECO:0000256" key="4">
    <source>
        <dbReference type="ARBA" id="ARBA00004123"/>
    </source>
</evidence>
<dbReference type="Gene3D" id="3.60.21.10">
    <property type="match status" value="1"/>
</dbReference>
<sequence>MRCGRETRDTLLSSPFITRTCLCSMKIAVEGCCHGELDKIYETISYLEKKEGVKVDLLLCCGDFQAVRNEGDMKCMAVPAKYRMMQTFYKYYSGEKKAPVLTIFIGGNHEASNHLQELPYGGWVAPNIYYLGYAGVIRYKGIRIGGLSGIFKSRDYRKGHHEFPPYNPDTLRSVYHIRNIEVFKLKQIQMPIDIFMSHDWPRGIYYYGSTGELLRKKKFLRQEVESNTLGSPAAEELLAHLQPSYWFSAHLHVKFAAVMQHPPKGNAAPRVTKFLSLDKCLPYREFLQIVDVPERLGSSEGLEYDPEWLAILKATNSLQRTTPHPWNPPENNGLHERWDFRASEAAMMQVVEDLSGELAIPDNFSRTVPPFDPNKPHPHAAPSYNTNPQTTELCATLGLTDIYAQAGQGGDELGRVQGSTGGEEDDDEDGNSVGSVDEPSEYPTDTSGLSSSFNPDEITIEDEWEEEEEEEEGKEEEESKAAVTGDKLPVGEILTPSRMVLPEPKSDVSPTHLPHLMNLPPPSHSTPAAAAVRPLSGAEREGLCEGGDEDPTAARILKRTSDETGDPGSRGTTPRIKRRNQVIYTTVEDEECED</sequence>
<organism evidence="15 16">
    <name type="scientific">Lates japonicus</name>
    <name type="common">Japanese lates</name>
    <dbReference type="NCBI Taxonomy" id="270547"/>
    <lineage>
        <taxon>Eukaryota</taxon>
        <taxon>Metazoa</taxon>
        <taxon>Chordata</taxon>
        <taxon>Craniata</taxon>
        <taxon>Vertebrata</taxon>
        <taxon>Euteleostomi</taxon>
        <taxon>Actinopterygii</taxon>
        <taxon>Neopterygii</taxon>
        <taxon>Teleostei</taxon>
        <taxon>Neoteleostei</taxon>
        <taxon>Acanthomorphata</taxon>
        <taxon>Carangaria</taxon>
        <taxon>Carangaria incertae sedis</taxon>
        <taxon>Centropomidae</taxon>
        <taxon>Lates</taxon>
    </lineage>
</organism>
<dbReference type="InterPro" id="IPR041816">
    <property type="entry name" value="Dbr1_N"/>
</dbReference>
<evidence type="ECO:0000313" key="15">
    <source>
        <dbReference type="EMBL" id="GLD69914.1"/>
    </source>
</evidence>
<keyword evidence="10" id="KW-0408">Iron</keyword>
<evidence type="ECO:0000256" key="7">
    <source>
        <dbReference type="ARBA" id="ARBA00022723"/>
    </source>
</evidence>
<comment type="cofactor">
    <cofactor evidence="1">
        <name>Mn(2+)</name>
        <dbReference type="ChEBI" id="CHEBI:29035"/>
    </cofactor>
</comment>
<accession>A0AAD3RGV1</accession>
<comment type="similarity">
    <text evidence="5">Belongs to the lariat debranching enzyme family.</text>
</comment>
<evidence type="ECO:0000256" key="6">
    <source>
        <dbReference type="ARBA" id="ARBA00022664"/>
    </source>
</evidence>
<dbReference type="SUPFAM" id="SSF56300">
    <property type="entry name" value="Metallo-dependent phosphatases"/>
    <property type="match status" value="1"/>
</dbReference>
<feature type="region of interest" description="Disordered" evidence="13">
    <location>
        <begin position="409"/>
        <end position="594"/>
    </location>
</feature>
<evidence type="ECO:0000256" key="8">
    <source>
        <dbReference type="ARBA" id="ARBA00022801"/>
    </source>
</evidence>
<evidence type="ECO:0000256" key="9">
    <source>
        <dbReference type="ARBA" id="ARBA00022833"/>
    </source>
</evidence>
<feature type="compositionally biased region" description="Polar residues" evidence="13">
    <location>
        <begin position="443"/>
        <end position="454"/>
    </location>
</feature>
<evidence type="ECO:0000256" key="11">
    <source>
        <dbReference type="ARBA" id="ARBA00023211"/>
    </source>
</evidence>
<gene>
    <name evidence="15" type="ORF">AKAME5_002123100</name>
</gene>
<evidence type="ECO:0000256" key="12">
    <source>
        <dbReference type="ARBA" id="ARBA00023242"/>
    </source>
</evidence>
<proteinExistence type="inferred from homology"/>
<dbReference type="GO" id="GO:0000398">
    <property type="term" value="P:mRNA splicing, via spliceosome"/>
    <property type="evidence" value="ECO:0007669"/>
    <property type="project" value="TreeGrafter"/>
</dbReference>
<dbReference type="GO" id="GO:0008419">
    <property type="term" value="F:RNA lariat debranching enzyme activity"/>
    <property type="evidence" value="ECO:0007669"/>
    <property type="project" value="TreeGrafter"/>
</dbReference>
<dbReference type="EMBL" id="BRZM01000306">
    <property type="protein sequence ID" value="GLD69914.1"/>
    <property type="molecule type" value="Genomic_DNA"/>
</dbReference>
<feature type="domain" description="Lariat debranching enzyme C-terminal" evidence="14">
    <location>
        <begin position="259"/>
        <end position="403"/>
    </location>
</feature>
<comment type="cofactor">
    <cofactor evidence="2">
        <name>Zn(2+)</name>
        <dbReference type="ChEBI" id="CHEBI:29105"/>
    </cofactor>
</comment>